<evidence type="ECO:0000259" key="8">
    <source>
        <dbReference type="Pfam" id="PF16569"/>
    </source>
</evidence>
<evidence type="ECO:0000256" key="1">
    <source>
        <dbReference type="ARBA" id="ARBA00022512"/>
    </source>
</evidence>
<dbReference type="STRING" id="137733.SAMN05421767_10516"/>
<dbReference type="Gene3D" id="2.60.40.10">
    <property type="entry name" value="Immunoglobulins"/>
    <property type="match status" value="1"/>
</dbReference>
<dbReference type="Pfam" id="PF16569">
    <property type="entry name" value="GramPos_pilinBB"/>
    <property type="match status" value="1"/>
</dbReference>
<sequence length="572" mass="62158">MVKKKMVRKLVNVILMLAVMVGICFPNLALAVGGIIPQSTDTGEIHITNINGENAKVSLYQIVKAEYGNNGGLLRYSLVDTIHDEDLKQINIEEPTTNQINKAAQHLTELKEISTSETVSNQEFSKAGLAAGAYIAIITSEDYVYNPMYLAVGYDENNKLTVKELDAQSNYLYGDRGVAKAKKPGVVKQITDGTVLDGEKNTVGVGDIVDYKVTPTIPSYPKNAINKTFFISDTMDSGLEFLPSLKVTVGEEKVTVAVADSDTEIQINNQTVAKVKKVGNGFNLNFIYDKVINENGSVKEITVEYSARITENAVVGSTGNKNTVEFIYANDPNKGATHDSTDKPQDGAEGNKKTTDEKIVYTYQIAFHKIGEGQDNEALAGAIFGVYTDEQCEHKIDQIVTNAEGYGVSNKVSKGKYWLKEIQAPKGYTLNTNIYSVEATWTSATTTATTTVDTSVYTTTESESTDKKQVGWIKAGKFYAMDEFEQATESILPAYLKDGGSTTTTTQVTKENPSEGHGTTLISESIPNTKTSKLPSTGGMGTYAFTIFGVAAIALAGNLYMKKKKRNKNLKA</sequence>
<evidence type="ECO:0000256" key="2">
    <source>
        <dbReference type="ARBA" id="ARBA00022525"/>
    </source>
</evidence>
<dbReference type="InterPro" id="IPR013783">
    <property type="entry name" value="Ig-like_fold"/>
</dbReference>
<keyword evidence="6" id="KW-1133">Transmembrane helix</keyword>
<dbReference type="AlphaFoldDB" id="A0A1H9IA91"/>
<evidence type="ECO:0000259" key="7">
    <source>
        <dbReference type="Pfam" id="PF00746"/>
    </source>
</evidence>
<dbReference type="InterPro" id="IPR041033">
    <property type="entry name" value="SpaA_PFL_dom_1"/>
</dbReference>
<name>A0A1H9IA91_9LACT</name>
<evidence type="ECO:0000256" key="6">
    <source>
        <dbReference type="SAM" id="Phobius"/>
    </source>
</evidence>
<keyword evidence="2" id="KW-0964">Secreted</keyword>
<keyword evidence="6" id="KW-0812">Transmembrane</keyword>
<evidence type="ECO:0000313" key="10">
    <source>
        <dbReference type="EMBL" id="SEQ71489.1"/>
    </source>
</evidence>
<feature type="compositionally biased region" description="Basic and acidic residues" evidence="5">
    <location>
        <begin position="336"/>
        <end position="353"/>
    </location>
</feature>
<dbReference type="Proteomes" id="UP000198556">
    <property type="component" value="Unassembled WGS sequence"/>
</dbReference>
<keyword evidence="3" id="KW-0732">Signal</keyword>
<keyword evidence="6" id="KW-0472">Membrane</keyword>
<dbReference type="Pfam" id="PF00746">
    <property type="entry name" value="Gram_pos_anchor"/>
    <property type="match status" value="1"/>
</dbReference>
<dbReference type="NCBIfam" id="TIGR01167">
    <property type="entry name" value="LPXTG_anchor"/>
    <property type="match status" value="1"/>
</dbReference>
<dbReference type="OrthoDB" id="2178703at2"/>
<evidence type="ECO:0000313" key="11">
    <source>
        <dbReference type="Proteomes" id="UP000198556"/>
    </source>
</evidence>
<feature type="compositionally biased region" description="Polar residues" evidence="5">
    <location>
        <begin position="520"/>
        <end position="533"/>
    </location>
</feature>
<evidence type="ECO:0000256" key="5">
    <source>
        <dbReference type="SAM" id="MobiDB-lite"/>
    </source>
</evidence>
<reference evidence="10 11" key="1">
    <citation type="submission" date="2016-10" db="EMBL/GenBank/DDBJ databases">
        <authorList>
            <person name="de Groot N.N."/>
        </authorList>
    </citation>
    <scope>NUCLEOTIDE SEQUENCE [LARGE SCALE GENOMIC DNA]</scope>
    <source>
        <strain evidence="10 11">DSM 15827</strain>
    </source>
</reference>
<dbReference type="InterPro" id="IPR019931">
    <property type="entry name" value="LPXTG_anchor"/>
</dbReference>
<dbReference type="InterPro" id="IPR032334">
    <property type="entry name" value="GramPos_pilinBB"/>
</dbReference>
<feature type="domain" description="SpaA-like prealbumin fold" evidence="9">
    <location>
        <begin position="365"/>
        <end position="450"/>
    </location>
</feature>
<dbReference type="RefSeq" id="WP_089746002.1">
    <property type="nucleotide sequence ID" value="NZ_FOGF01000005.1"/>
</dbReference>
<feature type="region of interest" description="Disordered" evidence="5">
    <location>
        <begin position="330"/>
        <end position="353"/>
    </location>
</feature>
<dbReference type="Gene3D" id="2.60.40.740">
    <property type="match status" value="1"/>
</dbReference>
<proteinExistence type="predicted"/>
<keyword evidence="11" id="KW-1185">Reference proteome</keyword>
<dbReference type="EMBL" id="FOGF01000005">
    <property type="protein sequence ID" value="SEQ71489.1"/>
    <property type="molecule type" value="Genomic_DNA"/>
</dbReference>
<feature type="domain" description="Gram-positive cocci surface proteins LPxTG" evidence="7">
    <location>
        <begin position="527"/>
        <end position="568"/>
    </location>
</feature>
<evidence type="ECO:0000256" key="4">
    <source>
        <dbReference type="ARBA" id="ARBA00023088"/>
    </source>
</evidence>
<gene>
    <name evidence="10" type="ORF">SAMN05421767_10516</name>
</gene>
<keyword evidence="4" id="KW-0572">Peptidoglycan-anchor</keyword>
<feature type="domain" description="Gram-positive pilin backbone subunit 2 Cna-B-like" evidence="8">
    <location>
        <begin position="205"/>
        <end position="332"/>
    </location>
</feature>
<feature type="transmembrane region" description="Helical" evidence="6">
    <location>
        <begin position="540"/>
        <end position="561"/>
    </location>
</feature>
<accession>A0A1H9IA91</accession>
<evidence type="ECO:0000259" key="9">
    <source>
        <dbReference type="Pfam" id="PF17802"/>
    </source>
</evidence>
<dbReference type="NCBIfam" id="TIGR04226">
    <property type="entry name" value="RrgB_K2N_iso_D2"/>
    <property type="match status" value="1"/>
</dbReference>
<dbReference type="Pfam" id="PF17802">
    <property type="entry name" value="SpaA"/>
    <property type="match status" value="1"/>
</dbReference>
<keyword evidence="1" id="KW-0134">Cell wall</keyword>
<evidence type="ECO:0000256" key="3">
    <source>
        <dbReference type="ARBA" id="ARBA00022729"/>
    </source>
</evidence>
<protein>
    <submittedName>
        <fullName evidence="10">LPXTG-motif cell wall anchor domain-containing protein/fimbrial isopeptide formation D2 domain-containing protein</fullName>
    </submittedName>
</protein>
<feature type="region of interest" description="Disordered" evidence="5">
    <location>
        <begin position="502"/>
        <end position="533"/>
    </location>
</feature>
<organism evidence="10 11">
    <name type="scientific">Granulicatella balaenopterae</name>
    <dbReference type="NCBI Taxonomy" id="137733"/>
    <lineage>
        <taxon>Bacteria</taxon>
        <taxon>Bacillati</taxon>
        <taxon>Bacillota</taxon>
        <taxon>Bacilli</taxon>
        <taxon>Lactobacillales</taxon>
        <taxon>Carnobacteriaceae</taxon>
        <taxon>Granulicatella</taxon>
    </lineage>
</organism>
<dbReference type="InterPro" id="IPR026466">
    <property type="entry name" value="Fim_isopep_form_D2_dom"/>
</dbReference>